<dbReference type="Pfam" id="PF00069">
    <property type="entry name" value="Pkinase"/>
    <property type="match status" value="1"/>
</dbReference>
<keyword evidence="1" id="KW-0547">Nucleotide-binding</keyword>
<sequence>MPIPFVQHLVKHADTNTHGCSGPTLVEPSLTRDGHGLNSERTRQLSIRGITSNPKKPNQHHSHNVGTQKQATDIWGKISSYMSARSNSAPKLSPLEEWEHWAATNLADQSVNSETLRTITQKYGAIRGIIRLSAHAVILQLHREQYCPPLDCYYAMKLFRQPAAARIESQLEYQERVRAEFALLSELRHTNIIRTFELFSLSDAGTLSACCMEYCAGGDLHDLIVALGCLRAAEADCLFKQLVRGIVYLHEAGIAHRDLKPENLLLTHRGCLKICDFGAAERFRLKGEEQSHLWKTERRGSAPYISPEQYLEEEENGFDPRAADVWAVAVIYVTMRTGRNAWNEPTSRDEGFEEFAWKRAMGKRSSIVEDVCRNESRDVLYGILSIDPQDRPASTEVLTSQWLEGTYCCIPATSVLGS</sequence>
<proteinExistence type="predicted"/>
<dbReference type="SUPFAM" id="SSF56112">
    <property type="entry name" value="Protein kinase-like (PK-like)"/>
    <property type="match status" value="1"/>
</dbReference>
<evidence type="ECO:0000256" key="3">
    <source>
        <dbReference type="SAM" id="MobiDB-lite"/>
    </source>
</evidence>
<dbReference type="SMART" id="SM00220">
    <property type="entry name" value="S_TKc"/>
    <property type="match status" value="1"/>
</dbReference>
<dbReference type="PANTHER" id="PTHR24346:SF30">
    <property type="entry name" value="MATERNAL EMBRYONIC LEUCINE ZIPPER KINASE"/>
    <property type="match status" value="1"/>
</dbReference>
<accession>A0ABR4JQU0</accession>
<evidence type="ECO:0000259" key="4">
    <source>
        <dbReference type="PROSITE" id="PS50011"/>
    </source>
</evidence>
<dbReference type="Gene3D" id="1.10.510.10">
    <property type="entry name" value="Transferase(Phosphotransferase) domain 1"/>
    <property type="match status" value="1"/>
</dbReference>
<dbReference type="InterPro" id="IPR008271">
    <property type="entry name" value="Ser/Thr_kinase_AS"/>
</dbReference>
<comment type="caution">
    <text evidence="5">The sequence shown here is derived from an EMBL/GenBank/DDBJ whole genome shotgun (WGS) entry which is preliminary data.</text>
</comment>
<dbReference type="PROSITE" id="PS50011">
    <property type="entry name" value="PROTEIN_KINASE_DOM"/>
    <property type="match status" value="1"/>
</dbReference>
<organism evidence="5 6">
    <name type="scientific">Aspergillus pseudoustus</name>
    <dbReference type="NCBI Taxonomy" id="1810923"/>
    <lineage>
        <taxon>Eukaryota</taxon>
        <taxon>Fungi</taxon>
        <taxon>Dikarya</taxon>
        <taxon>Ascomycota</taxon>
        <taxon>Pezizomycotina</taxon>
        <taxon>Eurotiomycetes</taxon>
        <taxon>Eurotiomycetidae</taxon>
        <taxon>Eurotiales</taxon>
        <taxon>Aspergillaceae</taxon>
        <taxon>Aspergillus</taxon>
        <taxon>Aspergillus subgen. Nidulantes</taxon>
    </lineage>
</organism>
<reference evidence="5 6" key="1">
    <citation type="submission" date="2024-07" db="EMBL/GenBank/DDBJ databases">
        <title>Section-level genome sequencing and comparative genomics of Aspergillus sections Usti and Cavernicolus.</title>
        <authorList>
            <consortium name="Lawrence Berkeley National Laboratory"/>
            <person name="Nybo J.L."/>
            <person name="Vesth T.C."/>
            <person name="Theobald S."/>
            <person name="Frisvad J.C."/>
            <person name="Larsen T.O."/>
            <person name="Kjaerboelling I."/>
            <person name="Rothschild-Mancinelli K."/>
            <person name="Lyhne E.K."/>
            <person name="Kogle M.E."/>
            <person name="Barry K."/>
            <person name="Clum A."/>
            <person name="Na H."/>
            <person name="Ledsgaard L."/>
            <person name="Lin J."/>
            <person name="Lipzen A."/>
            <person name="Kuo A."/>
            <person name="Riley R."/>
            <person name="Mondo S."/>
            <person name="Labutti K."/>
            <person name="Haridas S."/>
            <person name="Pangalinan J."/>
            <person name="Salamov A.A."/>
            <person name="Simmons B.A."/>
            <person name="Magnuson J.K."/>
            <person name="Chen J."/>
            <person name="Drula E."/>
            <person name="Henrissat B."/>
            <person name="Wiebenga A."/>
            <person name="Lubbers R.J."/>
            <person name="Gomes A.C."/>
            <person name="Makela M.R."/>
            <person name="Stajich J."/>
            <person name="Grigoriev I.V."/>
            <person name="Mortensen U.H."/>
            <person name="De Vries R.P."/>
            <person name="Baker S.E."/>
            <person name="Andersen M.R."/>
        </authorList>
    </citation>
    <scope>NUCLEOTIDE SEQUENCE [LARGE SCALE GENOMIC DNA]</scope>
    <source>
        <strain evidence="5 6">CBS 123904</strain>
    </source>
</reference>
<evidence type="ECO:0000256" key="2">
    <source>
        <dbReference type="ARBA" id="ARBA00022840"/>
    </source>
</evidence>
<dbReference type="EMBL" id="JBFXLU010000099">
    <property type="protein sequence ID" value="KAL2842394.1"/>
    <property type="molecule type" value="Genomic_DNA"/>
</dbReference>
<keyword evidence="2" id="KW-0067">ATP-binding</keyword>
<evidence type="ECO:0000256" key="1">
    <source>
        <dbReference type="ARBA" id="ARBA00022741"/>
    </source>
</evidence>
<dbReference type="Proteomes" id="UP001610446">
    <property type="component" value="Unassembled WGS sequence"/>
</dbReference>
<evidence type="ECO:0000313" key="6">
    <source>
        <dbReference type="Proteomes" id="UP001610446"/>
    </source>
</evidence>
<name>A0ABR4JQU0_9EURO</name>
<dbReference type="PANTHER" id="PTHR24346">
    <property type="entry name" value="MAP/MICROTUBULE AFFINITY-REGULATING KINASE"/>
    <property type="match status" value="1"/>
</dbReference>
<protein>
    <submittedName>
        <fullName evidence="5">Kinase-like domain-containing protein</fullName>
    </submittedName>
</protein>
<evidence type="ECO:0000313" key="5">
    <source>
        <dbReference type="EMBL" id="KAL2842394.1"/>
    </source>
</evidence>
<keyword evidence="6" id="KW-1185">Reference proteome</keyword>
<feature type="region of interest" description="Disordered" evidence="3">
    <location>
        <begin position="14"/>
        <end position="70"/>
    </location>
</feature>
<feature type="domain" description="Protein kinase" evidence="4">
    <location>
        <begin position="123"/>
        <end position="403"/>
    </location>
</feature>
<gene>
    <name evidence="5" type="ORF">BJY01DRAFT_249076</name>
</gene>
<feature type="compositionally biased region" description="Basic and acidic residues" evidence="3">
    <location>
        <begin position="30"/>
        <end position="43"/>
    </location>
</feature>
<dbReference type="InterPro" id="IPR000719">
    <property type="entry name" value="Prot_kinase_dom"/>
</dbReference>
<dbReference type="InterPro" id="IPR011009">
    <property type="entry name" value="Kinase-like_dom_sf"/>
</dbReference>
<dbReference type="PROSITE" id="PS00108">
    <property type="entry name" value="PROTEIN_KINASE_ST"/>
    <property type="match status" value="1"/>
</dbReference>